<feature type="region of interest" description="Disordered" evidence="1">
    <location>
        <begin position="212"/>
        <end position="248"/>
    </location>
</feature>
<feature type="compositionally biased region" description="Basic and acidic residues" evidence="1">
    <location>
        <begin position="227"/>
        <end position="238"/>
    </location>
</feature>
<protein>
    <submittedName>
        <fullName evidence="2">Uncharacterized protein</fullName>
    </submittedName>
</protein>
<name>A0AAP0K893_9MAGN</name>
<sequence length="343" mass="38197">MQKSGTPQPTRVRSRSNVEELEAGLLEVARGIGPNPYHISQQSWRNTPREPTNWEGLTSPNLDDSNSSFLDVLDEGVCIFNARPVSPVVQIGPVHLDAEGSNLSVIKGDTQLTKQDTIQISQIQSINSSVSGDTRSILWAGDSDNEGTMVGDSLPIVDIDIALDSQMIQGNGDPLEGDDVAYDSKSSMEGLKLEPGYAQELEFSLEDHELKEERPMVEQEEETIAQGEHKGNEGEQKETAGSSDYILPDPAWEVEGRGRVGTPFWFENAWLSDYSFKSKFCAWWEATTLKDRSGYSLMRKIRCVKEKIREWNKSEFGALSTKEQDATTCIARLDSEEKGETWD</sequence>
<evidence type="ECO:0000256" key="1">
    <source>
        <dbReference type="SAM" id="MobiDB-lite"/>
    </source>
</evidence>
<comment type="caution">
    <text evidence="2">The sequence shown here is derived from an EMBL/GenBank/DDBJ whole genome shotgun (WGS) entry which is preliminary data.</text>
</comment>
<gene>
    <name evidence="2" type="ORF">Scep_006489</name>
</gene>
<dbReference type="Proteomes" id="UP001419268">
    <property type="component" value="Unassembled WGS sequence"/>
</dbReference>
<dbReference type="EMBL" id="JBBNAG010000003">
    <property type="protein sequence ID" value="KAK9147732.1"/>
    <property type="molecule type" value="Genomic_DNA"/>
</dbReference>
<proteinExistence type="predicted"/>
<dbReference type="AlphaFoldDB" id="A0AAP0K893"/>
<organism evidence="2 3">
    <name type="scientific">Stephania cephalantha</name>
    <dbReference type="NCBI Taxonomy" id="152367"/>
    <lineage>
        <taxon>Eukaryota</taxon>
        <taxon>Viridiplantae</taxon>
        <taxon>Streptophyta</taxon>
        <taxon>Embryophyta</taxon>
        <taxon>Tracheophyta</taxon>
        <taxon>Spermatophyta</taxon>
        <taxon>Magnoliopsida</taxon>
        <taxon>Ranunculales</taxon>
        <taxon>Menispermaceae</taxon>
        <taxon>Menispermoideae</taxon>
        <taxon>Cissampelideae</taxon>
        <taxon>Stephania</taxon>
    </lineage>
</organism>
<evidence type="ECO:0000313" key="3">
    <source>
        <dbReference type="Proteomes" id="UP001419268"/>
    </source>
</evidence>
<accession>A0AAP0K893</accession>
<evidence type="ECO:0000313" key="2">
    <source>
        <dbReference type="EMBL" id="KAK9147732.1"/>
    </source>
</evidence>
<reference evidence="2 3" key="1">
    <citation type="submission" date="2024-01" db="EMBL/GenBank/DDBJ databases">
        <title>Genome assemblies of Stephania.</title>
        <authorList>
            <person name="Yang L."/>
        </authorList>
    </citation>
    <scope>NUCLEOTIDE SEQUENCE [LARGE SCALE GENOMIC DNA]</scope>
    <source>
        <strain evidence="2">JXDWG</strain>
        <tissue evidence="2">Leaf</tissue>
    </source>
</reference>
<keyword evidence="3" id="KW-1185">Reference proteome</keyword>